<evidence type="ECO:0000313" key="11">
    <source>
        <dbReference type="Proteomes" id="UP000037962"/>
    </source>
</evidence>
<evidence type="ECO:0000256" key="2">
    <source>
        <dbReference type="ARBA" id="ARBA00022723"/>
    </source>
</evidence>
<accession>A0A7V8LJ72</accession>
<name>A0A7V8LJ72_9MYCO</name>
<keyword evidence="4" id="KW-0411">Iron-sulfur</keyword>
<dbReference type="SUPFAM" id="SSF50022">
    <property type="entry name" value="ISP domain"/>
    <property type="match status" value="1"/>
</dbReference>
<evidence type="ECO:0000256" key="4">
    <source>
        <dbReference type="ARBA" id="ARBA00023014"/>
    </source>
</evidence>
<dbReference type="Gene3D" id="2.102.10.10">
    <property type="entry name" value="Rieske [2Fe-2S] iron-sulphur domain"/>
    <property type="match status" value="1"/>
</dbReference>
<protein>
    <submittedName>
        <fullName evidence="8">Nitrite reductase</fullName>
    </submittedName>
</protein>
<dbReference type="GO" id="GO:0016705">
    <property type="term" value="F:oxidoreductase activity, acting on paired donors, with incorporation or reduction of molecular oxygen"/>
    <property type="evidence" value="ECO:0007669"/>
    <property type="project" value="UniProtKB-ARBA"/>
</dbReference>
<evidence type="ECO:0000313" key="10">
    <source>
        <dbReference type="Proteomes" id="UP000037843"/>
    </source>
</evidence>
<dbReference type="GO" id="GO:0051537">
    <property type="term" value="F:2 iron, 2 sulfur cluster binding"/>
    <property type="evidence" value="ECO:0007669"/>
    <property type="project" value="UniProtKB-KW"/>
</dbReference>
<reference evidence="10 11" key="1">
    <citation type="submission" date="2015-09" db="EMBL/GenBank/DDBJ databases">
        <title>Genome Sequences of Mycobacterium immunogenum Isolates, Recuperated from a Chloraminated Drinking Water Distribution System Simulator Subjected to Episodes of Nitrification.</title>
        <authorList>
            <person name="Gomez-Alvarez V."/>
            <person name="Revetta R.P."/>
        </authorList>
    </citation>
    <scope>NUCLEOTIDE SEQUENCE [LARGE SCALE GENOMIC DNA]</scope>
    <source>
        <strain evidence="8 10">H008</strain>
        <strain evidence="9 11">H076</strain>
    </source>
</reference>
<dbReference type="GO" id="GO:0004497">
    <property type="term" value="F:monooxygenase activity"/>
    <property type="evidence" value="ECO:0007669"/>
    <property type="project" value="UniProtKB-ARBA"/>
</dbReference>
<dbReference type="InterPro" id="IPR017941">
    <property type="entry name" value="Rieske_2Fe-2S"/>
</dbReference>
<evidence type="ECO:0000256" key="1">
    <source>
        <dbReference type="ARBA" id="ARBA00022714"/>
    </source>
</evidence>
<dbReference type="KEGG" id="miz:BAB75_13925"/>
<evidence type="ECO:0000313" key="8">
    <source>
        <dbReference type="EMBL" id="KPG02423.1"/>
    </source>
</evidence>
<evidence type="ECO:0000256" key="5">
    <source>
        <dbReference type="ARBA" id="ARBA00034078"/>
    </source>
</evidence>
<evidence type="ECO:0000259" key="7">
    <source>
        <dbReference type="PROSITE" id="PS51296"/>
    </source>
</evidence>
<feature type="domain" description="Rieske" evidence="7">
    <location>
        <begin position="4"/>
        <end position="119"/>
    </location>
</feature>
<keyword evidence="11" id="KW-1185">Reference proteome</keyword>
<dbReference type="Proteomes" id="UP000037962">
    <property type="component" value="Unassembled WGS sequence"/>
</dbReference>
<dbReference type="EMBL" id="LJFS01000070">
    <property type="protein sequence ID" value="KPG21937.1"/>
    <property type="molecule type" value="Genomic_DNA"/>
</dbReference>
<dbReference type="CDD" id="cd03467">
    <property type="entry name" value="Rieske"/>
    <property type="match status" value="1"/>
</dbReference>
<dbReference type="Proteomes" id="UP000037843">
    <property type="component" value="Unassembled WGS sequence"/>
</dbReference>
<dbReference type="GO" id="GO:0046872">
    <property type="term" value="F:metal ion binding"/>
    <property type="evidence" value="ECO:0007669"/>
    <property type="project" value="UniProtKB-KW"/>
</dbReference>
<comment type="similarity">
    <text evidence="6">Belongs to the bacterial ring-hydroxylating dioxygenase ferredoxin component family.</text>
</comment>
<dbReference type="GeneID" id="45764965"/>
<dbReference type="RefSeq" id="WP_043080531.1">
    <property type="nucleotide sequence ID" value="NZ_CP011530.1"/>
</dbReference>
<dbReference type="PANTHER" id="PTHR21496:SF0">
    <property type="entry name" value="RIESKE DOMAIN-CONTAINING PROTEIN"/>
    <property type="match status" value="1"/>
</dbReference>
<dbReference type="PANTHER" id="PTHR21496">
    <property type="entry name" value="FERREDOXIN-RELATED"/>
    <property type="match status" value="1"/>
</dbReference>
<comment type="cofactor">
    <cofactor evidence="5">
        <name>[2Fe-2S] cluster</name>
        <dbReference type="ChEBI" id="CHEBI:190135"/>
    </cofactor>
</comment>
<dbReference type="AlphaFoldDB" id="A0A7V8LJ72"/>
<evidence type="ECO:0000313" key="9">
    <source>
        <dbReference type="EMBL" id="KPG21937.1"/>
    </source>
</evidence>
<dbReference type="PROSITE" id="PS51296">
    <property type="entry name" value="RIESKE"/>
    <property type="match status" value="1"/>
</dbReference>
<dbReference type="InterPro" id="IPR036922">
    <property type="entry name" value="Rieske_2Fe-2S_sf"/>
</dbReference>
<evidence type="ECO:0000256" key="3">
    <source>
        <dbReference type="ARBA" id="ARBA00023004"/>
    </source>
</evidence>
<dbReference type="OrthoDB" id="9795104at2"/>
<sequence length="121" mass="13452">MPRVMVGESVKLQEGGRLIVQVGDLSVGVFRTTQGLRAYENVCAHQGGPACQGRVVPRVREVLDSGKRVIGQDFDLKEMHVVCPWHGAEYKIDTGEHATIPRIALRRFEVDESEGHIYVNV</sequence>
<organism evidence="8 10">
    <name type="scientific">Mycobacteroides immunogenum</name>
    <dbReference type="NCBI Taxonomy" id="83262"/>
    <lineage>
        <taxon>Bacteria</taxon>
        <taxon>Bacillati</taxon>
        <taxon>Actinomycetota</taxon>
        <taxon>Actinomycetes</taxon>
        <taxon>Mycobacteriales</taxon>
        <taxon>Mycobacteriaceae</taxon>
        <taxon>Mycobacteroides</taxon>
    </lineage>
</organism>
<keyword evidence="3" id="KW-0408">Iron</keyword>
<comment type="caution">
    <text evidence="8">The sequence shown here is derived from an EMBL/GenBank/DDBJ whole genome shotgun (WGS) entry which is preliminary data.</text>
</comment>
<dbReference type="EMBL" id="LJFO01000030">
    <property type="protein sequence ID" value="KPG02423.1"/>
    <property type="molecule type" value="Genomic_DNA"/>
</dbReference>
<keyword evidence="2" id="KW-0479">Metal-binding</keyword>
<evidence type="ECO:0000256" key="6">
    <source>
        <dbReference type="ARBA" id="ARBA00038001"/>
    </source>
</evidence>
<dbReference type="Pfam" id="PF00355">
    <property type="entry name" value="Rieske"/>
    <property type="match status" value="1"/>
</dbReference>
<keyword evidence="1" id="KW-0001">2Fe-2S</keyword>
<gene>
    <name evidence="8" type="ORF">AN908_27840</name>
    <name evidence="9" type="ORF">AN912_29270</name>
</gene>
<proteinExistence type="inferred from homology"/>